<feature type="transmembrane region" description="Helical" evidence="8">
    <location>
        <begin position="185"/>
        <end position="207"/>
    </location>
</feature>
<accession>A0A422QAA0</accession>
<keyword evidence="10" id="KW-1185">Reference proteome</keyword>
<feature type="region of interest" description="Disordered" evidence="7">
    <location>
        <begin position="1"/>
        <end position="36"/>
    </location>
</feature>
<keyword evidence="4 8" id="KW-1133">Transmembrane helix</keyword>
<evidence type="ECO:0000256" key="4">
    <source>
        <dbReference type="ARBA" id="ARBA00022989"/>
    </source>
</evidence>
<feature type="binding site" evidence="6">
    <location>
        <position position="139"/>
    </location>
    <ligand>
        <name>Zn(2+)</name>
        <dbReference type="ChEBI" id="CHEBI:29105"/>
    </ligand>
</feature>
<organism evidence="9 10">
    <name type="scientific">Trypanosoma conorhini</name>
    <dbReference type="NCBI Taxonomy" id="83891"/>
    <lineage>
        <taxon>Eukaryota</taxon>
        <taxon>Discoba</taxon>
        <taxon>Euglenozoa</taxon>
        <taxon>Kinetoplastea</taxon>
        <taxon>Metakinetoplastina</taxon>
        <taxon>Trypanosomatida</taxon>
        <taxon>Trypanosomatidae</taxon>
        <taxon>Trypanosoma</taxon>
    </lineage>
</organism>
<dbReference type="AlphaFoldDB" id="A0A422QAA0"/>
<feature type="transmembrane region" description="Helical" evidence="8">
    <location>
        <begin position="287"/>
        <end position="307"/>
    </location>
</feature>
<reference evidence="9 10" key="1">
    <citation type="journal article" date="2018" name="BMC Genomics">
        <title>Genomic comparison of Trypanosoma conorhini and Trypanosoma rangeli to Trypanosoma cruzi strains of high and low virulence.</title>
        <authorList>
            <person name="Bradwell K.R."/>
            <person name="Koparde V.N."/>
            <person name="Matveyev A.V."/>
            <person name="Serrano M.G."/>
            <person name="Alves J.M."/>
            <person name="Parikh H."/>
            <person name="Huang B."/>
            <person name="Lee V."/>
            <person name="Espinosa-Alvarez O."/>
            <person name="Ortiz P.A."/>
            <person name="Costa-Martins A.G."/>
            <person name="Teixeira M.M."/>
            <person name="Buck G.A."/>
        </authorList>
    </citation>
    <scope>NUCLEOTIDE SEQUENCE [LARGE SCALE GENOMIC DNA]</scope>
    <source>
        <strain evidence="9 10">025E</strain>
    </source>
</reference>
<comment type="subcellular location">
    <subcellularLocation>
        <location evidence="1">Membrane</location>
        <topology evidence="1">Multi-pass membrane protein</topology>
    </subcellularLocation>
</comment>
<feature type="transmembrane region" description="Helical" evidence="8">
    <location>
        <begin position="87"/>
        <end position="111"/>
    </location>
</feature>
<evidence type="ECO:0000256" key="3">
    <source>
        <dbReference type="ARBA" id="ARBA00022692"/>
    </source>
</evidence>
<gene>
    <name evidence="9" type="ORF">Tco025E_00843</name>
</gene>
<comment type="caution">
    <text evidence="9">The sequence shown here is derived from an EMBL/GenBank/DDBJ whole genome shotgun (WGS) entry which is preliminary data.</text>
</comment>
<keyword evidence="5 8" id="KW-0472">Membrane</keyword>
<feature type="transmembrane region" description="Helical" evidence="8">
    <location>
        <begin position="158"/>
        <end position="178"/>
    </location>
</feature>
<dbReference type="RefSeq" id="XP_029232087.1">
    <property type="nucleotide sequence ID" value="XM_029367783.1"/>
</dbReference>
<comment type="similarity">
    <text evidence="2">Belongs to the ADIPOR family.</text>
</comment>
<feature type="transmembrane region" description="Helical" evidence="8">
    <location>
        <begin position="118"/>
        <end position="138"/>
    </location>
</feature>
<dbReference type="EMBL" id="MKKU01000024">
    <property type="protein sequence ID" value="RNF26881.1"/>
    <property type="molecule type" value="Genomic_DNA"/>
</dbReference>
<evidence type="ECO:0000256" key="6">
    <source>
        <dbReference type="PIRSR" id="PIRSR604254-1"/>
    </source>
</evidence>
<dbReference type="GeneID" id="40314454"/>
<dbReference type="Proteomes" id="UP000284403">
    <property type="component" value="Unassembled WGS sequence"/>
</dbReference>
<proteinExistence type="inferred from homology"/>
<evidence type="ECO:0000256" key="2">
    <source>
        <dbReference type="ARBA" id="ARBA00007018"/>
    </source>
</evidence>
<feature type="compositionally biased region" description="Basic and acidic residues" evidence="7">
    <location>
        <begin position="8"/>
        <end position="26"/>
    </location>
</feature>
<dbReference type="OrthoDB" id="5585746at2759"/>
<dbReference type="Pfam" id="PF03006">
    <property type="entry name" value="HlyIII"/>
    <property type="match status" value="1"/>
</dbReference>
<keyword evidence="3 8" id="KW-0812">Transmembrane</keyword>
<feature type="binding site" evidence="6">
    <location>
        <position position="289"/>
    </location>
    <ligand>
        <name>Zn(2+)</name>
        <dbReference type="ChEBI" id="CHEBI:29105"/>
    </ligand>
</feature>
<dbReference type="GO" id="GO:0046872">
    <property type="term" value="F:metal ion binding"/>
    <property type="evidence" value="ECO:0007669"/>
    <property type="project" value="UniProtKB-KW"/>
</dbReference>
<dbReference type="InterPro" id="IPR004254">
    <property type="entry name" value="AdipoR/HlyIII-related"/>
</dbReference>
<feature type="transmembrane region" description="Helical" evidence="8">
    <location>
        <begin position="248"/>
        <end position="267"/>
    </location>
</feature>
<evidence type="ECO:0000256" key="1">
    <source>
        <dbReference type="ARBA" id="ARBA00004141"/>
    </source>
</evidence>
<keyword evidence="9" id="KW-0675">Receptor</keyword>
<feature type="transmembrane region" description="Helical" evidence="8">
    <location>
        <begin position="213"/>
        <end position="236"/>
    </location>
</feature>
<protein>
    <submittedName>
        <fullName evidence="9">Adiponectin receptor protein 1</fullName>
    </submittedName>
</protein>
<keyword evidence="6" id="KW-0479">Metal-binding</keyword>
<evidence type="ECO:0000256" key="8">
    <source>
        <dbReference type="SAM" id="Phobius"/>
    </source>
</evidence>
<sequence length="317" mass="35933">MGISAAFDRNRGAEVRNTETTNKKEGVGSSTGMRKSSVSLPLYSRDDLCVPQHLKGNPYIITGYRACYTTRMCLRSLFALHNETLNVWSHGVGFIVFWVLTILFFSVVFFTHEDVVQCVIYGTFCFACLLCMGCSTVYHLFLGHRDRMLLSLVEQMDYYGISVLIVASFYPPLYFGFYCEPFSRAIYMVCIGVLGGLCLGVSALPWLRDVKFHWLRLIIYVATVFTGVVPFVHNILLKPHNAETLQPVVGIALMFLLYGTGVLFYSLRIPERWYPGEFDLFLSSHQIWHALVFAAACVHFFACTSLYQQWALSRGAC</sequence>
<name>A0A422QAA0_9TRYP</name>
<evidence type="ECO:0000256" key="5">
    <source>
        <dbReference type="ARBA" id="ARBA00023136"/>
    </source>
</evidence>
<evidence type="ECO:0000313" key="10">
    <source>
        <dbReference type="Proteomes" id="UP000284403"/>
    </source>
</evidence>
<feature type="binding site" evidence="6">
    <location>
        <position position="285"/>
    </location>
    <ligand>
        <name>Zn(2+)</name>
        <dbReference type="ChEBI" id="CHEBI:29105"/>
    </ligand>
</feature>
<evidence type="ECO:0000256" key="7">
    <source>
        <dbReference type="SAM" id="MobiDB-lite"/>
    </source>
</evidence>
<keyword evidence="6" id="KW-0862">Zinc</keyword>
<evidence type="ECO:0000313" key="9">
    <source>
        <dbReference type="EMBL" id="RNF26881.1"/>
    </source>
</evidence>
<dbReference type="PANTHER" id="PTHR20855">
    <property type="entry name" value="ADIPOR/PROGESTIN RECEPTOR-RELATED"/>
    <property type="match status" value="1"/>
</dbReference>
<dbReference type="GO" id="GO:0038023">
    <property type="term" value="F:signaling receptor activity"/>
    <property type="evidence" value="ECO:0007669"/>
    <property type="project" value="TreeGrafter"/>
</dbReference>
<dbReference type="PANTHER" id="PTHR20855:SF52">
    <property type="entry name" value="ADIPONECTIN RECEPTOR PROTEIN"/>
    <property type="match status" value="1"/>
</dbReference>
<dbReference type="GO" id="GO:0016020">
    <property type="term" value="C:membrane"/>
    <property type="evidence" value="ECO:0007669"/>
    <property type="project" value="UniProtKB-SubCell"/>
</dbReference>